<proteinExistence type="predicted"/>
<dbReference type="GeneID" id="105978302"/>
<feature type="compositionally biased region" description="Basic residues" evidence="1">
    <location>
        <begin position="175"/>
        <end position="201"/>
    </location>
</feature>
<name>A0ABM0ZPN2_ECHTE</name>
<dbReference type="RefSeq" id="XP_012859295.1">
    <property type="nucleotide sequence ID" value="XM_013003841.1"/>
</dbReference>
<reference evidence="3" key="1">
    <citation type="submission" date="2025-08" db="UniProtKB">
        <authorList>
            <consortium name="RefSeq"/>
        </authorList>
    </citation>
    <scope>IDENTIFICATION</scope>
</reference>
<feature type="compositionally biased region" description="Basic and acidic residues" evidence="1">
    <location>
        <begin position="1"/>
        <end position="10"/>
    </location>
</feature>
<keyword evidence="2" id="KW-1185">Reference proteome</keyword>
<gene>
    <name evidence="3" type="primary">LOC105978302</name>
</gene>
<organism evidence="2 3">
    <name type="scientific">Echinops telfairi</name>
    <name type="common">Lesser hedgehog tenrec</name>
    <dbReference type="NCBI Taxonomy" id="9371"/>
    <lineage>
        <taxon>Eukaryota</taxon>
        <taxon>Metazoa</taxon>
        <taxon>Chordata</taxon>
        <taxon>Craniata</taxon>
        <taxon>Vertebrata</taxon>
        <taxon>Euteleostomi</taxon>
        <taxon>Mammalia</taxon>
        <taxon>Eutheria</taxon>
        <taxon>Afrotheria</taxon>
        <taxon>Tenrecidae</taxon>
        <taxon>Tenrecinae</taxon>
        <taxon>Echinops</taxon>
    </lineage>
</organism>
<evidence type="ECO:0000313" key="3">
    <source>
        <dbReference type="RefSeq" id="XP_012859295.1"/>
    </source>
</evidence>
<feature type="region of interest" description="Disordered" evidence="1">
    <location>
        <begin position="1"/>
        <end position="236"/>
    </location>
</feature>
<accession>A0ABM0ZPN2</accession>
<evidence type="ECO:0000313" key="2">
    <source>
        <dbReference type="Proteomes" id="UP000694863"/>
    </source>
</evidence>
<dbReference type="Proteomes" id="UP000694863">
    <property type="component" value="Unplaced"/>
</dbReference>
<evidence type="ECO:0000256" key="1">
    <source>
        <dbReference type="SAM" id="MobiDB-lite"/>
    </source>
</evidence>
<feature type="compositionally biased region" description="Low complexity" evidence="1">
    <location>
        <begin position="49"/>
        <end position="59"/>
    </location>
</feature>
<protein>
    <submittedName>
        <fullName evidence="3">Vegetative cell wall protein gp1-like</fullName>
    </submittedName>
</protein>
<sequence>MEGGEGKPGERALVNRGPEGPASTTVTRTLPRASAPLCPPPSATPSRAPLPAQLAQPGPARSPARRGLPLAAGSRTAPPGPRSQAPPLTPSGLRRFSPVQALPSGSRHPVRGAFPGEPAVQTRPRACLRQVPGHVRPALPHAALPGRLGKTQGVGADTRSTHAHTAPLLVQRPPRSGRRPRLRPRPQARPRPSRRDPRKRASPAPPFPRPRRARGPTAPGCPQPPPAFHSLSSHPL</sequence>